<feature type="transmembrane region" description="Helical" evidence="7">
    <location>
        <begin position="273"/>
        <end position="295"/>
    </location>
</feature>
<dbReference type="InterPro" id="IPR010227">
    <property type="entry name" value="NADH_Q_OxRdtase_chainM/4"/>
</dbReference>
<feature type="transmembrane region" description="Helical" evidence="7">
    <location>
        <begin position="372"/>
        <end position="403"/>
    </location>
</feature>
<organism evidence="9 10">
    <name type="scientific">Candidatus Liberibacter africanus PTSAPSY</name>
    <dbReference type="NCBI Taxonomy" id="1277257"/>
    <lineage>
        <taxon>Bacteria</taxon>
        <taxon>Pseudomonadati</taxon>
        <taxon>Pseudomonadota</taxon>
        <taxon>Alphaproteobacteria</taxon>
        <taxon>Hyphomicrobiales</taxon>
        <taxon>Rhizobiaceae</taxon>
        <taxon>Liberibacter</taxon>
    </lineage>
</organism>
<dbReference type="AlphaFoldDB" id="A0A0G3I7S0"/>
<dbReference type="InterPro" id="IPR001750">
    <property type="entry name" value="ND/Mrp_TM"/>
</dbReference>
<evidence type="ECO:0000256" key="1">
    <source>
        <dbReference type="ARBA" id="ARBA00004127"/>
    </source>
</evidence>
<dbReference type="RefSeq" id="WP_047263863.1">
    <property type="nucleotide sequence ID" value="NZ_CP004021.1"/>
</dbReference>
<evidence type="ECO:0000313" key="10">
    <source>
        <dbReference type="Proteomes" id="UP000035503"/>
    </source>
</evidence>
<dbReference type="PANTHER" id="PTHR43507">
    <property type="entry name" value="NADH-UBIQUINONE OXIDOREDUCTASE CHAIN 4"/>
    <property type="match status" value="1"/>
</dbReference>
<dbReference type="STRING" id="1277257.G293_00655"/>
<reference evidence="9 10" key="1">
    <citation type="journal article" date="2015" name="Genome Announc.">
        <title>Complete Genome Sequence of 'Candidatus Liberibacter africanus,' a Bacterium Associated with Citrus Huanglongbing.</title>
        <authorList>
            <person name="Lin H."/>
            <person name="Pietersen G."/>
            <person name="Han C."/>
            <person name="Read D.A."/>
            <person name="Lou B."/>
            <person name="Gupta G."/>
            <person name="Civerolo E.L."/>
        </authorList>
    </citation>
    <scope>NUCLEOTIDE SEQUENCE [LARGE SCALE GENOMIC DNA]</scope>
    <source>
        <strain evidence="9 10">PTSAPSY</strain>
    </source>
</reference>
<comment type="subcellular location">
    <subcellularLocation>
        <location evidence="1">Endomembrane system</location>
        <topology evidence="1">Multi-pass membrane protein</topology>
    </subcellularLocation>
    <subcellularLocation>
        <location evidence="6">Membrane</location>
        <topology evidence="6">Multi-pass membrane protein</topology>
    </subcellularLocation>
</comment>
<evidence type="ECO:0000313" key="9">
    <source>
        <dbReference type="EMBL" id="AKK19777.1"/>
    </source>
</evidence>
<dbReference type="GO" id="GO:0015990">
    <property type="term" value="P:electron transport coupled proton transport"/>
    <property type="evidence" value="ECO:0007669"/>
    <property type="project" value="TreeGrafter"/>
</dbReference>
<keyword evidence="3 6" id="KW-0812">Transmembrane</keyword>
<proteinExistence type="inferred from homology"/>
<protein>
    <submittedName>
        <fullName evidence="9">NADH dehydrogenase subunit M</fullName>
    </submittedName>
</protein>
<feature type="transmembrane region" description="Helical" evidence="7">
    <location>
        <begin position="244"/>
        <end position="267"/>
    </location>
</feature>
<evidence type="ECO:0000256" key="7">
    <source>
        <dbReference type="SAM" id="Phobius"/>
    </source>
</evidence>
<dbReference type="GO" id="GO:0016020">
    <property type="term" value="C:membrane"/>
    <property type="evidence" value="ECO:0007669"/>
    <property type="project" value="UniProtKB-SubCell"/>
</dbReference>
<feature type="domain" description="NADH:quinone oxidoreductase/Mrp antiporter transmembrane" evidence="8">
    <location>
        <begin position="131"/>
        <end position="419"/>
    </location>
</feature>
<dbReference type="PANTHER" id="PTHR43507:SF1">
    <property type="entry name" value="NADH-UBIQUINONE OXIDOREDUCTASE CHAIN 4"/>
    <property type="match status" value="1"/>
</dbReference>
<dbReference type="InterPro" id="IPR003918">
    <property type="entry name" value="NADH_UbQ_OxRdtase"/>
</dbReference>
<dbReference type="NCBIfam" id="TIGR01972">
    <property type="entry name" value="NDH_I_M"/>
    <property type="match status" value="1"/>
</dbReference>
<feature type="transmembrane region" description="Helical" evidence="7">
    <location>
        <begin position="453"/>
        <end position="473"/>
    </location>
</feature>
<evidence type="ECO:0000256" key="6">
    <source>
        <dbReference type="RuleBase" id="RU000320"/>
    </source>
</evidence>
<dbReference type="GO" id="GO:0008137">
    <property type="term" value="F:NADH dehydrogenase (ubiquinone) activity"/>
    <property type="evidence" value="ECO:0007669"/>
    <property type="project" value="InterPro"/>
</dbReference>
<dbReference type="Proteomes" id="UP000035503">
    <property type="component" value="Chromosome"/>
</dbReference>
<dbReference type="GO" id="GO:0012505">
    <property type="term" value="C:endomembrane system"/>
    <property type="evidence" value="ECO:0007669"/>
    <property type="project" value="UniProtKB-SubCell"/>
</dbReference>
<dbReference type="NCBIfam" id="NF004499">
    <property type="entry name" value="PRK05846.1-3"/>
    <property type="match status" value="1"/>
</dbReference>
<dbReference type="PRINTS" id="PR01437">
    <property type="entry name" value="NUOXDRDTASE4"/>
</dbReference>
<feature type="transmembrane region" description="Helical" evidence="7">
    <location>
        <begin position="210"/>
        <end position="232"/>
    </location>
</feature>
<evidence type="ECO:0000256" key="4">
    <source>
        <dbReference type="ARBA" id="ARBA00022989"/>
    </source>
</evidence>
<feature type="transmembrane region" description="Helical" evidence="7">
    <location>
        <begin position="114"/>
        <end position="130"/>
    </location>
</feature>
<evidence type="ECO:0000256" key="2">
    <source>
        <dbReference type="ARBA" id="ARBA00009025"/>
    </source>
</evidence>
<accession>A0A0G3I7S0</accession>
<evidence type="ECO:0000259" key="8">
    <source>
        <dbReference type="Pfam" id="PF00361"/>
    </source>
</evidence>
<name>A0A0G3I7S0_LIBAF</name>
<feature type="transmembrane region" description="Helical" evidence="7">
    <location>
        <begin position="6"/>
        <end position="26"/>
    </location>
</feature>
<dbReference type="GO" id="GO:0042773">
    <property type="term" value="P:ATP synthesis coupled electron transport"/>
    <property type="evidence" value="ECO:0007669"/>
    <property type="project" value="InterPro"/>
</dbReference>
<dbReference type="OrthoDB" id="9768329at2"/>
<dbReference type="KEGG" id="lau:G293_00655"/>
<feature type="transmembrane region" description="Helical" evidence="7">
    <location>
        <begin position="136"/>
        <end position="155"/>
    </location>
</feature>
<gene>
    <name evidence="9" type="ORF">G293_00655</name>
</gene>
<feature type="transmembrane region" description="Helical" evidence="7">
    <location>
        <begin position="409"/>
        <end position="428"/>
    </location>
</feature>
<feature type="transmembrane region" description="Helical" evidence="7">
    <location>
        <begin position="334"/>
        <end position="351"/>
    </location>
</feature>
<evidence type="ECO:0000256" key="3">
    <source>
        <dbReference type="ARBA" id="ARBA00022692"/>
    </source>
</evidence>
<keyword evidence="5 7" id="KW-0472">Membrane</keyword>
<keyword evidence="4 7" id="KW-1133">Transmembrane helix</keyword>
<dbReference type="PATRIC" id="fig|1277257.4.peg.150"/>
<feature type="transmembrane region" description="Helical" evidence="7">
    <location>
        <begin position="33"/>
        <end position="55"/>
    </location>
</feature>
<dbReference type="GO" id="GO:0048039">
    <property type="term" value="F:ubiquinone binding"/>
    <property type="evidence" value="ECO:0007669"/>
    <property type="project" value="TreeGrafter"/>
</dbReference>
<dbReference type="EMBL" id="CP004021">
    <property type="protein sequence ID" value="AKK19777.1"/>
    <property type="molecule type" value="Genomic_DNA"/>
</dbReference>
<evidence type="ECO:0000256" key="5">
    <source>
        <dbReference type="ARBA" id="ARBA00023136"/>
    </source>
</evidence>
<feature type="transmembrane region" description="Helical" evidence="7">
    <location>
        <begin position="167"/>
        <end position="187"/>
    </location>
</feature>
<feature type="transmembrane region" description="Helical" evidence="7">
    <location>
        <begin position="302"/>
        <end position="322"/>
    </location>
</feature>
<sequence>MNLPLLSIITFMPFLGVFLILCSCYLGYGRRSFFGIALGISTINFILSLFIWALFDKGNSGFQMIEYYHWIDYFCSYHLGVDGISIIFVVLTAFLTPFCILSSWRSIQGNFKEYMIAFLILESMTIGSFLSLDMLLFYIFFEASLIPLFIIIGVWGGNERVYAAYKFFLYTFFGSVLMLSAIIFMCWDKKTSSIISLYASSSFPFHTQCWMWLAFFFSFAIKIPMFPFHTWLPSAHVQAPTAGSVFLAGIMLKMGGYGLIRFLLPLFPLASQYFSPVIFFLSVIAIIYASLISMVQTDIKKLIAYSSIAHMGYVTIGIFSGIKSGVEGAMFQMFSHGLVSSALFFCVGMIYDRMHTRDIFAYGGLVNNMPRYAVVMMIFTMANLGLPGTSGFIGEFLVIMSIFQYNNMLAVFACFGVVLSALYSLWLYRKVVFGVSKSEEVKNLKDLSLRERYIIYPIAVLTVLFGIYPMPILNTVAFPISSVVDNYLSKTGNGISINR</sequence>
<feature type="transmembrane region" description="Helical" evidence="7">
    <location>
        <begin position="83"/>
        <end position="102"/>
    </location>
</feature>
<keyword evidence="10" id="KW-1185">Reference proteome</keyword>
<comment type="similarity">
    <text evidence="2">Belongs to the complex I subunit 4 family.</text>
</comment>
<dbReference type="GO" id="GO:0003954">
    <property type="term" value="F:NADH dehydrogenase activity"/>
    <property type="evidence" value="ECO:0007669"/>
    <property type="project" value="TreeGrafter"/>
</dbReference>
<dbReference type="Pfam" id="PF00361">
    <property type="entry name" value="Proton_antipo_M"/>
    <property type="match status" value="1"/>
</dbReference>